<dbReference type="OrthoDB" id="9779889at2"/>
<dbReference type="Pfam" id="PF00226">
    <property type="entry name" value="DnaJ"/>
    <property type="match status" value="1"/>
</dbReference>
<dbReference type="GO" id="GO:0003677">
    <property type="term" value="F:DNA binding"/>
    <property type="evidence" value="ECO:0007669"/>
    <property type="project" value="UniProtKB-KW"/>
</dbReference>
<organism evidence="4 5">
    <name type="scientific">Adhaeretor mobilis</name>
    <dbReference type="NCBI Taxonomy" id="1930276"/>
    <lineage>
        <taxon>Bacteria</taxon>
        <taxon>Pseudomonadati</taxon>
        <taxon>Planctomycetota</taxon>
        <taxon>Planctomycetia</taxon>
        <taxon>Pirellulales</taxon>
        <taxon>Lacipirellulaceae</taxon>
        <taxon>Adhaeretor</taxon>
    </lineage>
</organism>
<evidence type="ECO:0000313" key="5">
    <source>
        <dbReference type="Proteomes" id="UP000319852"/>
    </source>
</evidence>
<dbReference type="PANTHER" id="PTHR43096">
    <property type="entry name" value="DNAJ HOMOLOG 1, MITOCHONDRIAL-RELATED"/>
    <property type="match status" value="1"/>
</dbReference>
<feature type="domain" description="J" evidence="3">
    <location>
        <begin position="4"/>
        <end position="69"/>
    </location>
</feature>
<protein>
    <submittedName>
        <fullName evidence="4">Curved DNA-binding protein</fullName>
    </submittedName>
</protein>
<dbReference type="CDD" id="cd06257">
    <property type="entry name" value="DnaJ"/>
    <property type="match status" value="1"/>
</dbReference>
<accession>A0A517MSC4</accession>
<dbReference type="AlphaFoldDB" id="A0A517MSC4"/>
<reference evidence="4 5" key="1">
    <citation type="submission" date="2019-02" db="EMBL/GenBank/DDBJ databases">
        <title>Deep-cultivation of Planctomycetes and their phenomic and genomic characterization uncovers novel biology.</title>
        <authorList>
            <person name="Wiegand S."/>
            <person name="Jogler M."/>
            <person name="Boedeker C."/>
            <person name="Pinto D."/>
            <person name="Vollmers J."/>
            <person name="Rivas-Marin E."/>
            <person name="Kohn T."/>
            <person name="Peeters S.H."/>
            <person name="Heuer A."/>
            <person name="Rast P."/>
            <person name="Oberbeckmann S."/>
            <person name="Bunk B."/>
            <person name="Jeske O."/>
            <person name="Meyerdierks A."/>
            <person name="Storesund J.E."/>
            <person name="Kallscheuer N."/>
            <person name="Luecker S."/>
            <person name="Lage O.M."/>
            <person name="Pohl T."/>
            <person name="Merkel B.J."/>
            <person name="Hornburger P."/>
            <person name="Mueller R.-W."/>
            <person name="Bruemmer F."/>
            <person name="Labrenz M."/>
            <person name="Spormann A.M."/>
            <person name="Op den Camp H."/>
            <person name="Overmann J."/>
            <person name="Amann R."/>
            <person name="Jetten M.S.M."/>
            <person name="Mascher T."/>
            <person name="Medema M.H."/>
            <person name="Devos D.P."/>
            <person name="Kaster A.-K."/>
            <person name="Ovreas L."/>
            <person name="Rohde M."/>
            <person name="Galperin M.Y."/>
            <person name="Jogler C."/>
        </authorList>
    </citation>
    <scope>NUCLEOTIDE SEQUENCE [LARGE SCALE GENOMIC DNA]</scope>
    <source>
        <strain evidence="4 5">HG15A2</strain>
    </source>
</reference>
<evidence type="ECO:0000256" key="2">
    <source>
        <dbReference type="SAM" id="MobiDB-lite"/>
    </source>
</evidence>
<dbReference type="InterPro" id="IPR002939">
    <property type="entry name" value="DnaJ_C"/>
</dbReference>
<sequence>MADDYYKTLGLGRTASDSEIRKAYRELARKYHPDHNQDDPSAKQRFQEVQTAFDTLNDSKKREMYDRYGSAYDQMGGGPGGGPGPGSGPFGGGFNGGAGGANVNFEDLFGAGAAGGGGAGGFADLFKQFGGGGRSRPGRQQRTNVRGADIEHELTVPFATAVTGGEAQISVRRADGPTTDKLGETIQVKIPAGIEHGKKIRLRGQGDPGIAGGTNGDILIKVNVAPHPVFRRSGKRLEVRVPITLAEAVAGGKIDVPSPHGTLTLTVPPGSSSGQKLRAKGQGVQPTNGDPGDLYAELQIVLPEDISEEDRKTVAEVLGKYDQSPRDELKW</sequence>
<dbReference type="Proteomes" id="UP000319852">
    <property type="component" value="Chromosome"/>
</dbReference>
<dbReference type="SMART" id="SM00271">
    <property type="entry name" value="DnaJ"/>
    <property type="match status" value="1"/>
</dbReference>
<evidence type="ECO:0000313" key="4">
    <source>
        <dbReference type="EMBL" id="QDS97782.1"/>
    </source>
</evidence>
<dbReference type="KEGG" id="amob:HG15A2_10490"/>
<dbReference type="InterPro" id="IPR018253">
    <property type="entry name" value="DnaJ_domain_CS"/>
</dbReference>
<dbReference type="PANTHER" id="PTHR43096:SF52">
    <property type="entry name" value="DNAJ HOMOLOG 1, MITOCHONDRIAL-RELATED"/>
    <property type="match status" value="1"/>
</dbReference>
<proteinExistence type="predicted"/>
<evidence type="ECO:0000259" key="3">
    <source>
        <dbReference type="PROSITE" id="PS50076"/>
    </source>
</evidence>
<keyword evidence="1" id="KW-0143">Chaperone</keyword>
<dbReference type="Pfam" id="PF01556">
    <property type="entry name" value="DnaJ_C"/>
    <property type="match status" value="1"/>
</dbReference>
<dbReference type="GO" id="GO:0042026">
    <property type="term" value="P:protein refolding"/>
    <property type="evidence" value="ECO:0007669"/>
    <property type="project" value="TreeGrafter"/>
</dbReference>
<dbReference type="GO" id="GO:0051082">
    <property type="term" value="F:unfolded protein binding"/>
    <property type="evidence" value="ECO:0007669"/>
    <property type="project" value="InterPro"/>
</dbReference>
<keyword evidence="5" id="KW-1185">Reference proteome</keyword>
<dbReference type="PRINTS" id="PR00625">
    <property type="entry name" value="JDOMAIN"/>
</dbReference>
<dbReference type="Gene3D" id="2.60.260.20">
    <property type="entry name" value="Urease metallochaperone UreE, N-terminal domain"/>
    <property type="match status" value="2"/>
</dbReference>
<gene>
    <name evidence="4" type="primary">cbpA</name>
    <name evidence="4" type="ORF">HG15A2_10490</name>
</gene>
<dbReference type="CDD" id="cd10747">
    <property type="entry name" value="DnaJ_C"/>
    <property type="match status" value="1"/>
</dbReference>
<dbReference type="InterPro" id="IPR001623">
    <property type="entry name" value="DnaJ_domain"/>
</dbReference>
<feature type="region of interest" description="Disordered" evidence="2">
    <location>
        <begin position="267"/>
        <end position="292"/>
    </location>
</feature>
<dbReference type="InterPro" id="IPR036869">
    <property type="entry name" value="J_dom_sf"/>
</dbReference>
<evidence type="ECO:0000256" key="1">
    <source>
        <dbReference type="ARBA" id="ARBA00023186"/>
    </source>
</evidence>
<keyword evidence="4" id="KW-0238">DNA-binding</keyword>
<dbReference type="PROSITE" id="PS50076">
    <property type="entry name" value="DNAJ_2"/>
    <property type="match status" value="1"/>
</dbReference>
<dbReference type="InterPro" id="IPR008971">
    <property type="entry name" value="HSP40/DnaJ_pept-bd"/>
</dbReference>
<dbReference type="PROSITE" id="PS00636">
    <property type="entry name" value="DNAJ_1"/>
    <property type="match status" value="1"/>
</dbReference>
<dbReference type="RefSeq" id="WP_145058430.1">
    <property type="nucleotide sequence ID" value="NZ_CP036263.1"/>
</dbReference>
<dbReference type="GO" id="GO:0005737">
    <property type="term" value="C:cytoplasm"/>
    <property type="evidence" value="ECO:0007669"/>
    <property type="project" value="TreeGrafter"/>
</dbReference>
<name>A0A517MSC4_9BACT</name>
<dbReference type="EMBL" id="CP036263">
    <property type="protein sequence ID" value="QDS97782.1"/>
    <property type="molecule type" value="Genomic_DNA"/>
</dbReference>
<dbReference type="Gene3D" id="1.10.287.110">
    <property type="entry name" value="DnaJ domain"/>
    <property type="match status" value="1"/>
</dbReference>
<dbReference type="FunFam" id="2.60.260.20:FF:000013">
    <property type="entry name" value="DnaJ subfamily B member 11"/>
    <property type="match status" value="1"/>
</dbReference>
<dbReference type="SUPFAM" id="SSF46565">
    <property type="entry name" value="Chaperone J-domain"/>
    <property type="match status" value="1"/>
</dbReference>
<dbReference type="SUPFAM" id="SSF49493">
    <property type="entry name" value="HSP40/DnaJ peptide-binding domain"/>
    <property type="match status" value="2"/>
</dbReference>